<reference evidence="1" key="1">
    <citation type="submission" date="2021-03" db="EMBL/GenBank/DDBJ databases">
        <authorList>
            <consortium name="DOE Joint Genome Institute"/>
            <person name="Ahrendt S."/>
            <person name="Looney B.P."/>
            <person name="Miyauchi S."/>
            <person name="Morin E."/>
            <person name="Drula E."/>
            <person name="Courty P.E."/>
            <person name="Chicoki N."/>
            <person name="Fauchery L."/>
            <person name="Kohler A."/>
            <person name="Kuo A."/>
            <person name="Labutti K."/>
            <person name="Pangilinan J."/>
            <person name="Lipzen A."/>
            <person name="Riley R."/>
            <person name="Andreopoulos W."/>
            <person name="He G."/>
            <person name="Johnson J."/>
            <person name="Barry K.W."/>
            <person name="Grigoriev I.V."/>
            <person name="Nagy L."/>
            <person name="Hibbett D."/>
            <person name="Henrissat B."/>
            <person name="Matheny P.B."/>
            <person name="Labbe J."/>
            <person name="Martin F."/>
        </authorList>
    </citation>
    <scope>NUCLEOTIDE SEQUENCE</scope>
    <source>
        <strain evidence="1">HHB10654</strain>
    </source>
</reference>
<comment type="caution">
    <text evidence="1">The sequence shown here is derived from an EMBL/GenBank/DDBJ whole genome shotgun (WGS) entry which is preliminary data.</text>
</comment>
<dbReference type="Proteomes" id="UP000814140">
    <property type="component" value="Unassembled WGS sequence"/>
</dbReference>
<keyword evidence="2" id="KW-1185">Reference proteome</keyword>
<evidence type="ECO:0000313" key="1">
    <source>
        <dbReference type="EMBL" id="KAI0057284.1"/>
    </source>
</evidence>
<protein>
    <submittedName>
        <fullName evidence="1">Uncharacterized protein</fullName>
    </submittedName>
</protein>
<proteinExistence type="predicted"/>
<sequence>MLAPARFLTCYNIYWLSARGSSTRSPTPARHSDPTDPPPDTPYFDGDPMALHTFFAAFEALPTPPAQRAAALLRYVALGIAAEWTRYFKGATLQDYDALKEGVCVLYLGQRRPRKHRVRELEALVRERPVNLECVEEVAAWLYENADLTAEEVEEYRVVAEGRGRVRVRGKQRKALGVQGAEKRPLEEGGPRKEEGGQMANEEVGGVAKRLRRVLESQDVQAPREQSGTAGVMAVKRHRSVSELRTSSKTRKRSASGQRRRRRLQA</sequence>
<evidence type="ECO:0000313" key="2">
    <source>
        <dbReference type="Proteomes" id="UP000814140"/>
    </source>
</evidence>
<accession>A0ACB8SLN6</accession>
<reference evidence="1" key="2">
    <citation type="journal article" date="2022" name="New Phytol.">
        <title>Evolutionary transition to the ectomycorrhizal habit in the genomes of a hyperdiverse lineage of mushroom-forming fungi.</title>
        <authorList>
            <person name="Looney B."/>
            <person name="Miyauchi S."/>
            <person name="Morin E."/>
            <person name="Drula E."/>
            <person name="Courty P.E."/>
            <person name="Kohler A."/>
            <person name="Kuo A."/>
            <person name="LaButti K."/>
            <person name="Pangilinan J."/>
            <person name="Lipzen A."/>
            <person name="Riley R."/>
            <person name="Andreopoulos W."/>
            <person name="He G."/>
            <person name="Johnson J."/>
            <person name="Nolan M."/>
            <person name="Tritt A."/>
            <person name="Barry K.W."/>
            <person name="Grigoriev I.V."/>
            <person name="Nagy L.G."/>
            <person name="Hibbett D."/>
            <person name="Henrissat B."/>
            <person name="Matheny P.B."/>
            <person name="Labbe J."/>
            <person name="Martin F.M."/>
        </authorList>
    </citation>
    <scope>NUCLEOTIDE SEQUENCE</scope>
    <source>
        <strain evidence="1">HHB10654</strain>
    </source>
</reference>
<gene>
    <name evidence="1" type="ORF">BV25DRAFT_1831268</name>
</gene>
<name>A0ACB8SLN6_9AGAM</name>
<dbReference type="EMBL" id="MU277249">
    <property type="protein sequence ID" value="KAI0057284.1"/>
    <property type="molecule type" value="Genomic_DNA"/>
</dbReference>
<organism evidence="1 2">
    <name type="scientific">Artomyces pyxidatus</name>
    <dbReference type="NCBI Taxonomy" id="48021"/>
    <lineage>
        <taxon>Eukaryota</taxon>
        <taxon>Fungi</taxon>
        <taxon>Dikarya</taxon>
        <taxon>Basidiomycota</taxon>
        <taxon>Agaricomycotina</taxon>
        <taxon>Agaricomycetes</taxon>
        <taxon>Russulales</taxon>
        <taxon>Auriscalpiaceae</taxon>
        <taxon>Artomyces</taxon>
    </lineage>
</organism>